<feature type="domain" description="ATPase BadF/BadG/BcrA/BcrD type" evidence="1">
    <location>
        <begin position="5"/>
        <end position="134"/>
    </location>
</feature>
<dbReference type="InterPro" id="IPR043129">
    <property type="entry name" value="ATPase_NBD"/>
</dbReference>
<dbReference type="EMBL" id="CDGJ01000058">
    <property type="protein sequence ID" value="CEJ07520.1"/>
    <property type="molecule type" value="Genomic_DNA"/>
</dbReference>
<dbReference type="RefSeq" id="WP_240985661.1">
    <property type="nucleotide sequence ID" value="NZ_CDGJ01000058.1"/>
</dbReference>
<dbReference type="Gene3D" id="3.30.420.40">
    <property type="match status" value="1"/>
</dbReference>
<evidence type="ECO:0000313" key="2">
    <source>
        <dbReference type="EMBL" id="CAA7602262.1"/>
    </source>
</evidence>
<organism evidence="2">
    <name type="scientific">Acididesulfobacillus acetoxydans</name>
    <dbReference type="NCBI Taxonomy" id="1561005"/>
    <lineage>
        <taxon>Bacteria</taxon>
        <taxon>Bacillati</taxon>
        <taxon>Bacillota</taxon>
        <taxon>Clostridia</taxon>
        <taxon>Eubacteriales</taxon>
        <taxon>Peptococcaceae</taxon>
        <taxon>Acididesulfobacillus</taxon>
    </lineage>
</organism>
<evidence type="ECO:0000313" key="3">
    <source>
        <dbReference type="EMBL" id="CEJ07520.1"/>
    </source>
</evidence>
<dbReference type="Proteomes" id="UP001071230">
    <property type="component" value="Unassembled WGS sequence"/>
</dbReference>
<dbReference type="InterPro" id="IPR002731">
    <property type="entry name" value="ATPase_BadF"/>
</dbReference>
<gene>
    <name evidence="3" type="ORF">DEACI_1986</name>
    <name evidence="2" type="ORF">DEACI_2935</name>
</gene>
<evidence type="ECO:0000313" key="4">
    <source>
        <dbReference type="Proteomes" id="UP001071230"/>
    </source>
</evidence>
<dbReference type="GO" id="GO:0045127">
    <property type="term" value="F:N-acetylglucosamine kinase activity"/>
    <property type="evidence" value="ECO:0007669"/>
    <property type="project" value="InterPro"/>
</dbReference>
<reference evidence="3" key="1">
    <citation type="submission" date="2014-11" db="EMBL/GenBank/DDBJ databases">
        <authorList>
            <person name="Hornung B.V."/>
        </authorList>
    </citation>
    <scope>NUCLEOTIDE SEQUENCE</scope>
    <source>
        <strain evidence="3">INE</strain>
    </source>
</reference>
<reference evidence="2" key="2">
    <citation type="submission" date="2020-01" db="EMBL/GenBank/DDBJ databases">
        <authorList>
            <person name="Hornung B."/>
        </authorList>
    </citation>
    <scope>NUCLEOTIDE SEQUENCE</scope>
    <source>
        <strain evidence="2">PacBioINE</strain>
    </source>
</reference>
<dbReference type="PANTHER" id="PTHR12862:SF0">
    <property type="entry name" value="N-ACETYL-D-GLUCOSAMINE KINASE"/>
    <property type="match status" value="1"/>
</dbReference>
<dbReference type="SUPFAM" id="SSF53067">
    <property type="entry name" value="Actin-like ATPase domain"/>
    <property type="match status" value="1"/>
</dbReference>
<dbReference type="KEGG" id="aacx:DEACI_2935"/>
<dbReference type="Pfam" id="PF01869">
    <property type="entry name" value="BcrAD_BadFG"/>
    <property type="match status" value="1"/>
</dbReference>
<accession>A0A8S0WGW6</accession>
<dbReference type="InterPro" id="IPR039758">
    <property type="entry name" value="NAGK-like"/>
</dbReference>
<dbReference type="EMBL" id="LR746496">
    <property type="protein sequence ID" value="CAA7602262.1"/>
    <property type="molecule type" value="Genomic_DNA"/>
</dbReference>
<sequence>MVLYIGVDGGGSKTEVMIVDGESQRTALSVGAATNPNTVGTENAVAVVTSLISQGIEKLSGAQEQIRGLSICMAGVDRPAQVQTLHTLFQEEYPQAVVEVTNDAFAALSAGTQGKSGIVLIAGTGSIAVGESRGEIRLAPADMEVYWVTRGAASTWDGRA</sequence>
<dbReference type="AlphaFoldDB" id="A0A8S0WGW6"/>
<evidence type="ECO:0000259" key="1">
    <source>
        <dbReference type="Pfam" id="PF01869"/>
    </source>
</evidence>
<dbReference type="PANTHER" id="PTHR12862">
    <property type="entry name" value="BADF TYPE ATPASE DOMAIN-CONTAINING PROTEIN"/>
    <property type="match status" value="1"/>
</dbReference>
<proteinExistence type="predicted"/>
<name>A0A8S0WGW6_9FIRM</name>
<keyword evidence="4" id="KW-1185">Reference proteome</keyword>
<dbReference type="Proteomes" id="UP000836597">
    <property type="component" value="Chromosome"/>
</dbReference>
<protein>
    <submittedName>
        <fullName evidence="2">BadF/BadG/BcrA/BcrD ATPase family</fullName>
    </submittedName>
</protein>